<feature type="region of interest" description="Disordered" evidence="1">
    <location>
        <begin position="99"/>
        <end position="147"/>
    </location>
</feature>
<proteinExistence type="predicted"/>
<evidence type="ECO:0000313" key="3">
    <source>
        <dbReference type="Proteomes" id="UP001153365"/>
    </source>
</evidence>
<dbReference type="EMBL" id="CALTRL010004904">
    <property type="protein sequence ID" value="CAH7683778.1"/>
    <property type="molecule type" value="Genomic_DNA"/>
</dbReference>
<evidence type="ECO:0000313" key="2">
    <source>
        <dbReference type="EMBL" id="CAH7683778.1"/>
    </source>
</evidence>
<accession>A0AAV0B9G1</accession>
<gene>
    <name evidence="2" type="ORF">PPACK8108_LOCUS17488</name>
</gene>
<reference evidence="2" key="1">
    <citation type="submission" date="2022-06" db="EMBL/GenBank/DDBJ databases">
        <authorList>
            <consortium name="SYNGENTA / RWTH Aachen University"/>
        </authorList>
    </citation>
    <scope>NUCLEOTIDE SEQUENCE</scope>
</reference>
<dbReference type="Proteomes" id="UP001153365">
    <property type="component" value="Unassembled WGS sequence"/>
</dbReference>
<feature type="compositionally biased region" description="Basic and acidic residues" evidence="1">
    <location>
        <begin position="1"/>
        <end position="12"/>
    </location>
</feature>
<organism evidence="2 3">
    <name type="scientific">Phakopsora pachyrhizi</name>
    <name type="common">Asian soybean rust disease fungus</name>
    <dbReference type="NCBI Taxonomy" id="170000"/>
    <lineage>
        <taxon>Eukaryota</taxon>
        <taxon>Fungi</taxon>
        <taxon>Dikarya</taxon>
        <taxon>Basidiomycota</taxon>
        <taxon>Pucciniomycotina</taxon>
        <taxon>Pucciniomycetes</taxon>
        <taxon>Pucciniales</taxon>
        <taxon>Phakopsoraceae</taxon>
        <taxon>Phakopsora</taxon>
    </lineage>
</organism>
<comment type="caution">
    <text evidence="2">The sequence shown here is derived from an EMBL/GenBank/DDBJ whole genome shotgun (WGS) entry which is preliminary data.</text>
</comment>
<evidence type="ECO:0000256" key="1">
    <source>
        <dbReference type="SAM" id="MobiDB-lite"/>
    </source>
</evidence>
<dbReference type="AlphaFoldDB" id="A0AAV0B9G1"/>
<protein>
    <submittedName>
        <fullName evidence="2">Uncharacterized protein</fullName>
    </submittedName>
</protein>
<feature type="compositionally biased region" description="Basic and acidic residues" evidence="1">
    <location>
        <begin position="120"/>
        <end position="147"/>
    </location>
</feature>
<feature type="region of interest" description="Disordered" evidence="1">
    <location>
        <begin position="1"/>
        <end position="47"/>
    </location>
</feature>
<feature type="compositionally biased region" description="Basic and acidic residues" evidence="1">
    <location>
        <begin position="20"/>
        <end position="32"/>
    </location>
</feature>
<sequence length="147" mass="16933">MAEPKSYGRDGEGLEPINETTHEDCLTKKGNDFDTTARSTGDGQIDYEGGFLKTIVSNSDDEFQRVRMSYEGASERRDRMSRLTTLTLEIEGRRVDGGLRMSRSRGRRMNRGRWVVQHKTGKEEQSDSDERRGTPRRDELVTKLRSW</sequence>
<keyword evidence="3" id="KW-1185">Reference proteome</keyword>
<feature type="compositionally biased region" description="Polar residues" evidence="1">
    <location>
        <begin position="33"/>
        <end position="42"/>
    </location>
</feature>
<name>A0AAV0B9G1_PHAPC</name>
<feature type="compositionally biased region" description="Basic residues" evidence="1">
    <location>
        <begin position="102"/>
        <end position="111"/>
    </location>
</feature>